<keyword evidence="3 8" id="KW-0645">Protease</keyword>
<dbReference type="Pfam" id="PF00574">
    <property type="entry name" value="CLP_protease"/>
    <property type="match status" value="1"/>
</dbReference>
<evidence type="ECO:0000256" key="2">
    <source>
        <dbReference type="ARBA" id="ARBA00022490"/>
    </source>
</evidence>
<evidence type="ECO:0000256" key="4">
    <source>
        <dbReference type="ARBA" id="ARBA00022801"/>
    </source>
</evidence>
<accession>A0A1I5T9P3</accession>
<dbReference type="EMBL" id="FOXC01000070">
    <property type="protein sequence ID" value="SFP79774.1"/>
    <property type="molecule type" value="Genomic_DNA"/>
</dbReference>
<feature type="non-terminal residue" evidence="8">
    <location>
        <position position="191"/>
    </location>
</feature>
<dbReference type="GO" id="GO:0009368">
    <property type="term" value="C:endopeptidase Clp complex"/>
    <property type="evidence" value="ECO:0007669"/>
    <property type="project" value="TreeGrafter"/>
</dbReference>
<dbReference type="GO" id="GO:0051117">
    <property type="term" value="F:ATPase binding"/>
    <property type="evidence" value="ECO:0007669"/>
    <property type="project" value="TreeGrafter"/>
</dbReference>
<dbReference type="InterPro" id="IPR001907">
    <property type="entry name" value="ClpP"/>
</dbReference>
<dbReference type="InterPro" id="IPR029045">
    <property type="entry name" value="ClpP/crotonase-like_dom_sf"/>
</dbReference>
<evidence type="ECO:0000313" key="8">
    <source>
        <dbReference type="EMBL" id="SFP79774.1"/>
    </source>
</evidence>
<dbReference type="Proteomes" id="UP000242243">
    <property type="component" value="Unassembled WGS sequence"/>
</dbReference>
<dbReference type="STRING" id="306540.SAMN05421839_1701"/>
<dbReference type="PANTHER" id="PTHR10381">
    <property type="entry name" value="ATP-DEPENDENT CLP PROTEASE PROTEOLYTIC SUBUNIT"/>
    <property type="match status" value="1"/>
</dbReference>
<reference evidence="8 9" key="1">
    <citation type="submission" date="2016-10" db="EMBL/GenBank/DDBJ databases">
        <authorList>
            <person name="de Groot N.N."/>
        </authorList>
    </citation>
    <scope>NUCLEOTIDE SEQUENCE [LARGE SCALE GENOMIC DNA]</scope>
    <source>
        <strain evidence="8 9">DSM 17073</strain>
    </source>
</reference>
<dbReference type="InterPro" id="IPR018215">
    <property type="entry name" value="ClpP_Ser_AS"/>
</dbReference>
<dbReference type="AlphaFoldDB" id="A0A1I5T9P3"/>
<evidence type="ECO:0000256" key="3">
    <source>
        <dbReference type="ARBA" id="ARBA00022670"/>
    </source>
</evidence>
<sequence>MPKRISVRGAIISNDVAWIYELFDIEHTSPQMVMEQIEDANGDDLEVIINSGGGEVYAASEIYTELKSYTGTVETRVVGLAASAASVIAMAGDKVLIAPTAEIMIHNSSMGYHGDHRDMNKASEMLQNTDKTIANAYRLKSGMDEKELLDLMGKETWLTPQDALEKGLVDEIMFENEIKLTASASVSNLIP</sequence>
<keyword evidence="4" id="KW-0378">Hydrolase</keyword>
<comment type="similarity">
    <text evidence="1 7">Belongs to the peptidase S14 family.</text>
</comment>
<keyword evidence="2" id="KW-0963">Cytoplasm</keyword>
<dbReference type="GO" id="GO:0006515">
    <property type="term" value="P:protein quality control for misfolded or incompletely synthesized proteins"/>
    <property type="evidence" value="ECO:0007669"/>
    <property type="project" value="TreeGrafter"/>
</dbReference>
<dbReference type="InterPro" id="IPR023562">
    <property type="entry name" value="ClpP/TepA"/>
</dbReference>
<keyword evidence="5" id="KW-0720">Serine protease</keyword>
<dbReference type="PANTHER" id="PTHR10381:SF70">
    <property type="entry name" value="ATP-DEPENDENT CLP PROTEASE PROTEOLYTIC SUBUNIT"/>
    <property type="match status" value="1"/>
</dbReference>
<evidence type="ECO:0000256" key="5">
    <source>
        <dbReference type="ARBA" id="ARBA00022825"/>
    </source>
</evidence>
<evidence type="ECO:0000256" key="6">
    <source>
        <dbReference type="PROSITE-ProRule" id="PRU10085"/>
    </source>
</evidence>
<feature type="active site" evidence="6">
    <location>
        <position position="83"/>
    </location>
</feature>
<protein>
    <recommendedName>
        <fullName evidence="7">ATP-dependent Clp protease proteolytic subunit</fullName>
    </recommendedName>
</protein>
<dbReference type="SUPFAM" id="SSF52096">
    <property type="entry name" value="ClpP/crotonase"/>
    <property type="match status" value="1"/>
</dbReference>
<dbReference type="NCBIfam" id="NF045542">
    <property type="entry name" value="Clp_rel_HeadMat"/>
    <property type="match status" value="1"/>
</dbReference>
<name>A0A1I5T9P3_9BACI</name>
<dbReference type="GO" id="GO:0004176">
    <property type="term" value="F:ATP-dependent peptidase activity"/>
    <property type="evidence" value="ECO:0007669"/>
    <property type="project" value="InterPro"/>
</dbReference>
<dbReference type="PROSITE" id="PS00381">
    <property type="entry name" value="CLP_PROTEASE_SER"/>
    <property type="match status" value="1"/>
</dbReference>
<dbReference type="Gene3D" id="3.90.226.10">
    <property type="entry name" value="2-enoyl-CoA Hydratase, Chain A, domain 1"/>
    <property type="match status" value="1"/>
</dbReference>
<organism evidence="8 9">
    <name type="scientific">Halolactibacillus halophilus</name>
    <dbReference type="NCBI Taxonomy" id="306540"/>
    <lineage>
        <taxon>Bacteria</taxon>
        <taxon>Bacillati</taxon>
        <taxon>Bacillota</taxon>
        <taxon>Bacilli</taxon>
        <taxon>Bacillales</taxon>
        <taxon>Bacillaceae</taxon>
        <taxon>Halolactibacillus</taxon>
    </lineage>
</organism>
<dbReference type="RefSeq" id="WP_089834037.1">
    <property type="nucleotide sequence ID" value="NZ_FOXC01000070.1"/>
</dbReference>
<dbReference type="CDD" id="cd07016">
    <property type="entry name" value="S14_ClpP_1"/>
    <property type="match status" value="1"/>
</dbReference>
<evidence type="ECO:0000256" key="7">
    <source>
        <dbReference type="RuleBase" id="RU003567"/>
    </source>
</evidence>
<dbReference type="PRINTS" id="PR00127">
    <property type="entry name" value="CLPPROTEASEP"/>
</dbReference>
<dbReference type="GO" id="GO:0004252">
    <property type="term" value="F:serine-type endopeptidase activity"/>
    <property type="evidence" value="ECO:0007669"/>
    <property type="project" value="InterPro"/>
</dbReference>
<gene>
    <name evidence="8" type="ORF">SAMN05421839_1701</name>
</gene>
<dbReference type="OrthoDB" id="9806592at2"/>
<evidence type="ECO:0000256" key="1">
    <source>
        <dbReference type="ARBA" id="ARBA00007039"/>
    </source>
</evidence>
<comment type="catalytic activity">
    <reaction evidence="6">
        <text>Hydrolysis of proteins to small peptides in the presence of ATP and magnesium. alpha-casein is the usual test substrate. In the absence of ATP, only oligopeptides shorter than five residues are hydrolyzed (such as succinyl-Leu-Tyr-|-NHMec, and Leu-Tyr-Leu-|-Tyr-Trp, in which cleavage of the -Tyr-|-Leu- and -Tyr-|-Trp bonds also occurs).</text>
        <dbReference type="EC" id="3.4.21.92"/>
    </reaction>
</comment>
<evidence type="ECO:0000313" key="9">
    <source>
        <dbReference type="Proteomes" id="UP000242243"/>
    </source>
</evidence>
<proteinExistence type="inferred from homology"/>